<reference evidence="1" key="2">
    <citation type="submission" date="2020-05" db="UniProtKB">
        <authorList>
            <consortium name="EnsemblMetazoa"/>
        </authorList>
    </citation>
    <scope>IDENTIFICATION</scope>
    <source>
        <strain evidence="1">IAEA</strain>
    </source>
</reference>
<accession>A0A1A9ZZC9</accession>
<dbReference type="EnsemblMetazoa" id="GPAI029624-RA">
    <property type="protein sequence ID" value="GPAI029624-PA"/>
    <property type="gene ID" value="GPAI029624"/>
</dbReference>
<sequence length="201" mass="22591">MYNRRLFKLIMKIKVPETMPSHLRAFRIHQIPYEHYKNLLLVAVLVLVWARLLLEDCASCDFALSRQLFVLGVAGQFVFTSTSTCAASIEDLNGRFLRVCFIGVRIDDRLLFDISFEVGATEIKGLRVASVIGDKLKLFLLCNGKRTGLKEDLPDLPVTRVGESETVDDGEAERLRQFFNQRSGVMSPIPLLAASNPCSLN</sequence>
<reference evidence="2" key="1">
    <citation type="submission" date="2014-03" db="EMBL/GenBank/DDBJ databases">
        <authorList>
            <person name="Aksoy S."/>
            <person name="Warren W."/>
            <person name="Wilson R.K."/>
        </authorList>
    </citation>
    <scope>NUCLEOTIDE SEQUENCE [LARGE SCALE GENOMIC DNA]</scope>
    <source>
        <strain evidence="2">IAEA</strain>
    </source>
</reference>
<organism evidence="1 2">
    <name type="scientific">Glossina pallidipes</name>
    <name type="common">Tsetse fly</name>
    <dbReference type="NCBI Taxonomy" id="7398"/>
    <lineage>
        <taxon>Eukaryota</taxon>
        <taxon>Metazoa</taxon>
        <taxon>Ecdysozoa</taxon>
        <taxon>Arthropoda</taxon>
        <taxon>Hexapoda</taxon>
        <taxon>Insecta</taxon>
        <taxon>Pterygota</taxon>
        <taxon>Neoptera</taxon>
        <taxon>Endopterygota</taxon>
        <taxon>Diptera</taxon>
        <taxon>Brachycera</taxon>
        <taxon>Muscomorpha</taxon>
        <taxon>Hippoboscoidea</taxon>
        <taxon>Glossinidae</taxon>
        <taxon>Glossina</taxon>
    </lineage>
</organism>
<proteinExistence type="predicted"/>
<protein>
    <submittedName>
        <fullName evidence="1">Uncharacterized protein</fullName>
    </submittedName>
</protein>
<evidence type="ECO:0000313" key="1">
    <source>
        <dbReference type="EnsemblMetazoa" id="GPAI029624-PA"/>
    </source>
</evidence>
<dbReference type="Proteomes" id="UP000092445">
    <property type="component" value="Unassembled WGS sequence"/>
</dbReference>
<keyword evidence="2" id="KW-1185">Reference proteome</keyword>
<dbReference type="VEuPathDB" id="VectorBase:GPAI029624"/>
<dbReference type="AlphaFoldDB" id="A0A1A9ZZC9"/>
<evidence type="ECO:0000313" key="2">
    <source>
        <dbReference type="Proteomes" id="UP000092445"/>
    </source>
</evidence>
<name>A0A1A9ZZC9_GLOPL</name>